<feature type="transmembrane region" description="Helical" evidence="1">
    <location>
        <begin position="48"/>
        <end position="65"/>
    </location>
</feature>
<dbReference type="Proteomes" id="UP000184386">
    <property type="component" value="Unassembled WGS sequence"/>
</dbReference>
<proteinExistence type="predicted"/>
<protein>
    <submittedName>
        <fullName evidence="2">YibE/F-like protein</fullName>
    </submittedName>
</protein>
<evidence type="ECO:0000313" key="3">
    <source>
        <dbReference type="Proteomes" id="UP000184386"/>
    </source>
</evidence>
<feature type="transmembrane region" description="Helical" evidence="1">
    <location>
        <begin position="163"/>
        <end position="188"/>
    </location>
</feature>
<evidence type="ECO:0000256" key="1">
    <source>
        <dbReference type="SAM" id="Phobius"/>
    </source>
</evidence>
<keyword evidence="1" id="KW-0472">Membrane</keyword>
<name>A0A1M6PSC4_9FIRM</name>
<dbReference type="InterPro" id="IPR012507">
    <property type="entry name" value="YibE_F"/>
</dbReference>
<gene>
    <name evidence="2" type="ORF">SAMN02745136_01712</name>
</gene>
<dbReference type="EMBL" id="FRAC01000009">
    <property type="protein sequence ID" value="SHK10845.1"/>
    <property type="molecule type" value="Genomic_DNA"/>
</dbReference>
<dbReference type="PANTHER" id="PTHR41771:SF1">
    <property type="entry name" value="MEMBRANE PROTEIN"/>
    <property type="match status" value="1"/>
</dbReference>
<feature type="transmembrane region" description="Helical" evidence="1">
    <location>
        <begin position="267"/>
        <end position="293"/>
    </location>
</feature>
<organism evidence="2 3">
    <name type="scientific">Anaerocolumna jejuensis DSM 15929</name>
    <dbReference type="NCBI Taxonomy" id="1121322"/>
    <lineage>
        <taxon>Bacteria</taxon>
        <taxon>Bacillati</taxon>
        <taxon>Bacillota</taxon>
        <taxon>Clostridia</taxon>
        <taxon>Lachnospirales</taxon>
        <taxon>Lachnospiraceae</taxon>
        <taxon>Anaerocolumna</taxon>
    </lineage>
</organism>
<feature type="transmembrane region" description="Helical" evidence="1">
    <location>
        <begin position="122"/>
        <end position="143"/>
    </location>
</feature>
<keyword evidence="1" id="KW-1133">Transmembrane helix</keyword>
<sequence>MKQNHRKIFNNRKKGRRSRDSTCITFLFSLWIIQFSLAQQPGVSKQMNVIIILALILFILMKLIGKEKGTKAFFSLIINFLIIFTAIMLIAHNLNPITITILACILISYVSLFTINGKHPKTYAAFWSTLLTLAVLFFFIYFIGYAARIQGFSEEEFEEISLYSLYIGTNFTKLIISTIIMSLIGAIIDTAISISSSMNEVFLHNPSITRRKLFESGLNISRDILGTTTNTLYFAFVGGYMALILWLKDLHYSFGTIINSKVFCSEIISILCSSLGVTLIIPITAGITSYILLSKKQYAVADGNSSENLEHLSDSSPDLAIDSNLDTNKIDIIKGDDIP</sequence>
<feature type="transmembrane region" description="Helical" evidence="1">
    <location>
        <begin position="97"/>
        <end position="115"/>
    </location>
</feature>
<dbReference type="STRING" id="1121322.SAMN02745136_01712"/>
<dbReference type="Pfam" id="PF07907">
    <property type="entry name" value="YibE_F"/>
    <property type="match status" value="1"/>
</dbReference>
<dbReference type="AlphaFoldDB" id="A0A1M6PSC4"/>
<keyword evidence="3" id="KW-1185">Reference proteome</keyword>
<feature type="transmembrane region" description="Helical" evidence="1">
    <location>
        <begin position="72"/>
        <end position="91"/>
    </location>
</feature>
<keyword evidence="1" id="KW-0812">Transmembrane</keyword>
<evidence type="ECO:0000313" key="2">
    <source>
        <dbReference type="EMBL" id="SHK10845.1"/>
    </source>
</evidence>
<dbReference type="PANTHER" id="PTHR41771">
    <property type="entry name" value="MEMBRANE PROTEIN-RELATED"/>
    <property type="match status" value="1"/>
</dbReference>
<feature type="transmembrane region" description="Helical" evidence="1">
    <location>
        <begin position="231"/>
        <end position="247"/>
    </location>
</feature>
<accession>A0A1M6PSC4</accession>
<reference evidence="2 3" key="1">
    <citation type="submission" date="2016-11" db="EMBL/GenBank/DDBJ databases">
        <authorList>
            <person name="Jaros S."/>
            <person name="Januszkiewicz K."/>
            <person name="Wedrychowicz H."/>
        </authorList>
    </citation>
    <scope>NUCLEOTIDE SEQUENCE [LARGE SCALE GENOMIC DNA]</scope>
    <source>
        <strain evidence="2 3">DSM 15929</strain>
    </source>
</reference>